<accession>A0ACC0U0P0</accession>
<comment type="caution">
    <text evidence="1">The sequence shown here is derived from an EMBL/GenBank/DDBJ whole genome shotgun (WGS) entry which is preliminary data.</text>
</comment>
<name>A0ACC0U0P0_9AGAM</name>
<reference evidence="1" key="1">
    <citation type="submission" date="2021-03" db="EMBL/GenBank/DDBJ databases">
        <title>Evolutionary priming and transition to the ectomycorrhizal habit in an iconic lineage of mushroom-forming fungi: is preadaptation a requirement?</title>
        <authorList>
            <consortium name="DOE Joint Genome Institute"/>
            <person name="Looney B.P."/>
            <person name="Miyauchi S."/>
            <person name="Morin E."/>
            <person name="Drula E."/>
            <person name="Courty P.E."/>
            <person name="Chicoki N."/>
            <person name="Fauchery L."/>
            <person name="Kohler A."/>
            <person name="Kuo A."/>
            <person name="LaButti K."/>
            <person name="Pangilinan J."/>
            <person name="Lipzen A."/>
            <person name="Riley R."/>
            <person name="Andreopoulos W."/>
            <person name="He G."/>
            <person name="Johnson J."/>
            <person name="Barry K.W."/>
            <person name="Grigoriev I.V."/>
            <person name="Nagy L."/>
            <person name="Hibbett D."/>
            <person name="Henrissat B."/>
            <person name="Matheny P.B."/>
            <person name="Labbe J."/>
            <person name="Martin A.F."/>
        </authorList>
    </citation>
    <scope>NUCLEOTIDE SEQUENCE</scope>
    <source>
        <strain evidence="1">BPL698</strain>
    </source>
</reference>
<sequence>MHTSSVFVIFCLTVGIAPSFALPLEVRSPNVLHTRGASHSSQKQMGKTPEPHPSKLPAKRLDYVSQPNFYNTPVPKGPVPKKRKGGHFLIDEYFEPNLDYH</sequence>
<dbReference type="EMBL" id="JAGFNK010000233">
    <property type="protein sequence ID" value="KAI9456616.1"/>
    <property type="molecule type" value="Genomic_DNA"/>
</dbReference>
<organism evidence="1 2">
    <name type="scientific">Russula earlei</name>
    <dbReference type="NCBI Taxonomy" id="71964"/>
    <lineage>
        <taxon>Eukaryota</taxon>
        <taxon>Fungi</taxon>
        <taxon>Dikarya</taxon>
        <taxon>Basidiomycota</taxon>
        <taxon>Agaricomycotina</taxon>
        <taxon>Agaricomycetes</taxon>
        <taxon>Russulales</taxon>
        <taxon>Russulaceae</taxon>
        <taxon>Russula</taxon>
    </lineage>
</organism>
<evidence type="ECO:0000313" key="1">
    <source>
        <dbReference type="EMBL" id="KAI9456616.1"/>
    </source>
</evidence>
<keyword evidence="2" id="KW-1185">Reference proteome</keyword>
<proteinExistence type="predicted"/>
<evidence type="ECO:0000313" key="2">
    <source>
        <dbReference type="Proteomes" id="UP001207468"/>
    </source>
</evidence>
<gene>
    <name evidence="1" type="ORF">F5148DRAFT_1223916</name>
</gene>
<protein>
    <submittedName>
        <fullName evidence="1">Uncharacterized protein</fullName>
    </submittedName>
</protein>
<dbReference type="Proteomes" id="UP001207468">
    <property type="component" value="Unassembled WGS sequence"/>
</dbReference>